<dbReference type="WBParaSite" id="PSAMB.scaffold7879size6951.g30654.t1">
    <property type="protein sequence ID" value="PSAMB.scaffold7879size6951.g30654.t1"/>
    <property type="gene ID" value="PSAMB.scaffold7879size6951.g30654"/>
</dbReference>
<name>A0A914XI03_9BILA</name>
<proteinExistence type="predicted"/>
<evidence type="ECO:0000313" key="2">
    <source>
        <dbReference type="WBParaSite" id="PSAMB.scaffold7879size6951.g30654.t1"/>
    </source>
</evidence>
<keyword evidence="1" id="KW-1185">Reference proteome</keyword>
<sequence length="78" mass="8800">MDTGGQSTLIFLSMMKHIFTNYTYLLPTQAMHQCQDTAYLIHMALIFLQLMRFTAPTLIAFPGLKEADGGYMIVPVLL</sequence>
<accession>A0A914XI03</accession>
<evidence type="ECO:0000313" key="1">
    <source>
        <dbReference type="Proteomes" id="UP000887566"/>
    </source>
</evidence>
<protein>
    <submittedName>
        <fullName evidence="2">Uncharacterized protein</fullName>
    </submittedName>
</protein>
<organism evidence="1 2">
    <name type="scientific">Plectus sambesii</name>
    <dbReference type="NCBI Taxonomy" id="2011161"/>
    <lineage>
        <taxon>Eukaryota</taxon>
        <taxon>Metazoa</taxon>
        <taxon>Ecdysozoa</taxon>
        <taxon>Nematoda</taxon>
        <taxon>Chromadorea</taxon>
        <taxon>Plectida</taxon>
        <taxon>Plectina</taxon>
        <taxon>Plectoidea</taxon>
        <taxon>Plectidae</taxon>
        <taxon>Plectus</taxon>
    </lineage>
</organism>
<dbReference type="Proteomes" id="UP000887566">
    <property type="component" value="Unplaced"/>
</dbReference>
<dbReference type="AlphaFoldDB" id="A0A914XI03"/>
<reference evidence="2" key="1">
    <citation type="submission" date="2022-11" db="UniProtKB">
        <authorList>
            <consortium name="WormBaseParasite"/>
        </authorList>
    </citation>
    <scope>IDENTIFICATION</scope>
</reference>